<dbReference type="Gene3D" id="6.10.340.10">
    <property type="match status" value="1"/>
</dbReference>
<reference evidence="17" key="2">
    <citation type="submission" date="2021-04" db="EMBL/GenBank/DDBJ databases">
        <authorList>
            <person name="Gilroy R."/>
        </authorList>
    </citation>
    <scope>NUCLEOTIDE SEQUENCE</scope>
    <source>
        <strain evidence="17">ChiSjej1B19-5720</strain>
    </source>
</reference>
<dbReference type="GO" id="GO:0005524">
    <property type="term" value="F:ATP binding"/>
    <property type="evidence" value="ECO:0007669"/>
    <property type="project" value="UniProtKB-KW"/>
</dbReference>
<dbReference type="FunFam" id="1.10.287.130:FF:000001">
    <property type="entry name" value="Two-component sensor histidine kinase"/>
    <property type="match status" value="1"/>
</dbReference>
<dbReference type="SUPFAM" id="SSF158472">
    <property type="entry name" value="HAMP domain-like"/>
    <property type="match status" value="1"/>
</dbReference>
<keyword evidence="4" id="KW-1003">Cell membrane</keyword>
<proteinExistence type="predicted"/>
<dbReference type="PROSITE" id="PS50885">
    <property type="entry name" value="HAMP"/>
    <property type="match status" value="1"/>
</dbReference>
<sequence length="471" mass="53849">MNKALYLKFLAGYLIIAVLGFFIITAGGSFFIEKHLERTISEDLYQEAHALSESDSVQNNISSSNLEGIRETLSIIADCKGTIIWVINNDGEIVLSTRVDISPSEPIPIQDFDTTQWGRNYYQVGDFYGYFDDTRLSVIAPITSEMTTRGYVSIHYPISSLYQERSGILLIMQLLFLCIYVLTFLLIFIYRRYIHRPLEQITKGASEYANGNLSYRIPVNSEDEMGYLANTLNYMSDKLNRNGEYQRKFISNISHDFRSPLTSIKGYVNAMLDGTIPPEMQEKYLKIIAYESSRLEKLTRSLLTLNELDVQKRMMHIRRFDINEVIKTTAATFEGTCTERKILLELILSGKELYARADMEQIQQVLYNLLDNAIKFSYDNSSIIIETTEKNDKIFVSVKDHGTGIPKESISKIWERFYKTDISRGKDRKGTGLGLSIVKEIILAHGQNINVISTPGVGTEFIFTLEKARER</sequence>
<feature type="domain" description="HAMP" evidence="16">
    <location>
        <begin position="192"/>
        <end position="244"/>
    </location>
</feature>
<evidence type="ECO:0000256" key="13">
    <source>
        <dbReference type="ARBA" id="ARBA00023136"/>
    </source>
</evidence>
<comment type="caution">
    <text evidence="17">The sequence shown here is derived from an EMBL/GenBank/DDBJ whole genome shotgun (WGS) entry which is preliminary data.</text>
</comment>
<dbReference type="SUPFAM" id="SSF47384">
    <property type="entry name" value="Homodimeric domain of signal transducing histidine kinase"/>
    <property type="match status" value="1"/>
</dbReference>
<dbReference type="InterPro" id="IPR003661">
    <property type="entry name" value="HisK_dim/P_dom"/>
</dbReference>
<evidence type="ECO:0000259" key="15">
    <source>
        <dbReference type="PROSITE" id="PS50109"/>
    </source>
</evidence>
<name>A0A9D2RVD7_9FIRM</name>
<evidence type="ECO:0000256" key="9">
    <source>
        <dbReference type="ARBA" id="ARBA00022777"/>
    </source>
</evidence>
<organism evidence="17 18">
    <name type="scientific">Candidatus Blautia faecavium</name>
    <dbReference type="NCBI Taxonomy" id="2838487"/>
    <lineage>
        <taxon>Bacteria</taxon>
        <taxon>Bacillati</taxon>
        <taxon>Bacillota</taxon>
        <taxon>Clostridia</taxon>
        <taxon>Lachnospirales</taxon>
        <taxon>Lachnospiraceae</taxon>
        <taxon>Blautia</taxon>
    </lineage>
</organism>
<protein>
    <recommendedName>
        <fullName evidence="3">histidine kinase</fullName>
        <ecNumber evidence="3">2.7.13.3</ecNumber>
    </recommendedName>
</protein>
<dbReference type="SMART" id="SM00388">
    <property type="entry name" value="HisKA"/>
    <property type="match status" value="1"/>
</dbReference>
<dbReference type="PANTHER" id="PTHR45528:SF1">
    <property type="entry name" value="SENSOR HISTIDINE KINASE CPXA"/>
    <property type="match status" value="1"/>
</dbReference>
<dbReference type="InterPro" id="IPR050398">
    <property type="entry name" value="HssS/ArlS-like"/>
</dbReference>
<feature type="domain" description="Histidine kinase" evidence="15">
    <location>
        <begin position="252"/>
        <end position="469"/>
    </location>
</feature>
<dbReference type="SMART" id="SM00304">
    <property type="entry name" value="HAMP"/>
    <property type="match status" value="1"/>
</dbReference>
<reference evidence="17" key="1">
    <citation type="journal article" date="2021" name="PeerJ">
        <title>Extensive microbial diversity within the chicken gut microbiome revealed by metagenomics and culture.</title>
        <authorList>
            <person name="Gilroy R."/>
            <person name="Ravi A."/>
            <person name="Getino M."/>
            <person name="Pursley I."/>
            <person name="Horton D.L."/>
            <person name="Alikhan N.F."/>
            <person name="Baker D."/>
            <person name="Gharbi K."/>
            <person name="Hall N."/>
            <person name="Watson M."/>
            <person name="Adriaenssens E.M."/>
            <person name="Foster-Nyarko E."/>
            <person name="Jarju S."/>
            <person name="Secka A."/>
            <person name="Antonio M."/>
            <person name="Oren A."/>
            <person name="Chaudhuri R.R."/>
            <person name="La Ragione R."/>
            <person name="Hildebrand F."/>
            <person name="Pallen M.J."/>
        </authorList>
    </citation>
    <scope>NUCLEOTIDE SEQUENCE</scope>
    <source>
        <strain evidence="17">ChiSjej1B19-5720</strain>
    </source>
</reference>
<evidence type="ECO:0000256" key="8">
    <source>
        <dbReference type="ARBA" id="ARBA00022741"/>
    </source>
</evidence>
<evidence type="ECO:0000256" key="6">
    <source>
        <dbReference type="ARBA" id="ARBA00022679"/>
    </source>
</evidence>
<dbReference type="InterPro" id="IPR036890">
    <property type="entry name" value="HATPase_C_sf"/>
</dbReference>
<keyword evidence="6" id="KW-0808">Transferase</keyword>
<evidence type="ECO:0000313" key="18">
    <source>
        <dbReference type="Proteomes" id="UP000823842"/>
    </source>
</evidence>
<dbReference type="CDD" id="cd00082">
    <property type="entry name" value="HisKA"/>
    <property type="match status" value="1"/>
</dbReference>
<dbReference type="InterPro" id="IPR036097">
    <property type="entry name" value="HisK_dim/P_sf"/>
</dbReference>
<dbReference type="CDD" id="cd00075">
    <property type="entry name" value="HATPase"/>
    <property type="match status" value="1"/>
</dbReference>
<dbReference type="Pfam" id="PF00512">
    <property type="entry name" value="HisKA"/>
    <property type="match status" value="1"/>
</dbReference>
<dbReference type="Pfam" id="PF00672">
    <property type="entry name" value="HAMP"/>
    <property type="match status" value="1"/>
</dbReference>
<dbReference type="CDD" id="cd06225">
    <property type="entry name" value="HAMP"/>
    <property type="match status" value="1"/>
</dbReference>
<evidence type="ECO:0000256" key="11">
    <source>
        <dbReference type="ARBA" id="ARBA00022989"/>
    </source>
</evidence>
<keyword evidence="5" id="KW-0597">Phosphoprotein</keyword>
<gene>
    <name evidence="17" type="ORF">IAA06_05005</name>
</gene>
<evidence type="ECO:0000256" key="14">
    <source>
        <dbReference type="SAM" id="Phobius"/>
    </source>
</evidence>
<dbReference type="GO" id="GO:0000155">
    <property type="term" value="F:phosphorelay sensor kinase activity"/>
    <property type="evidence" value="ECO:0007669"/>
    <property type="project" value="InterPro"/>
</dbReference>
<feature type="transmembrane region" description="Helical" evidence="14">
    <location>
        <begin position="12"/>
        <end position="32"/>
    </location>
</feature>
<dbReference type="PANTHER" id="PTHR45528">
    <property type="entry name" value="SENSOR HISTIDINE KINASE CPXA"/>
    <property type="match status" value="1"/>
</dbReference>
<keyword evidence="7 14" id="KW-0812">Transmembrane</keyword>
<evidence type="ECO:0000256" key="7">
    <source>
        <dbReference type="ARBA" id="ARBA00022692"/>
    </source>
</evidence>
<comment type="catalytic activity">
    <reaction evidence="1">
        <text>ATP + protein L-histidine = ADP + protein N-phospho-L-histidine.</text>
        <dbReference type="EC" id="2.7.13.3"/>
    </reaction>
</comment>
<keyword evidence="8" id="KW-0547">Nucleotide-binding</keyword>
<dbReference type="SMART" id="SM00387">
    <property type="entry name" value="HATPase_c"/>
    <property type="match status" value="1"/>
</dbReference>
<evidence type="ECO:0000256" key="10">
    <source>
        <dbReference type="ARBA" id="ARBA00022840"/>
    </source>
</evidence>
<dbReference type="InterPro" id="IPR003594">
    <property type="entry name" value="HATPase_dom"/>
</dbReference>
<evidence type="ECO:0000256" key="4">
    <source>
        <dbReference type="ARBA" id="ARBA00022475"/>
    </source>
</evidence>
<comment type="subcellular location">
    <subcellularLocation>
        <location evidence="2">Cell membrane</location>
        <topology evidence="2">Multi-pass membrane protein</topology>
    </subcellularLocation>
</comment>
<keyword evidence="12" id="KW-0902">Two-component regulatory system</keyword>
<evidence type="ECO:0000313" key="17">
    <source>
        <dbReference type="EMBL" id="HJB28138.1"/>
    </source>
</evidence>
<dbReference type="PROSITE" id="PS50109">
    <property type="entry name" value="HIS_KIN"/>
    <property type="match status" value="1"/>
</dbReference>
<dbReference type="PRINTS" id="PR00344">
    <property type="entry name" value="BCTRLSENSOR"/>
</dbReference>
<dbReference type="Gene3D" id="3.30.565.10">
    <property type="entry name" value="Histidine kinase-like ATPase, C-terminal domain"/>
    <property type="match status" value="1"/>
</dbReference>
<keyword evidence="9 17" id="KW-0418">Kinase</keyword>
<dbReference type="SUPFAM" id="SSF55874">
    <property type="entry name" value="ATPase domain of HSP90 chaperone/DNA topoisomerase II/histidine kinase"/>
    <property type="match status" value="1"/>
</dbReference>
<evidence type="ECO:0000256" key="2">
    <source>
        <dbReference type="ARBA" id="ARBA00004651"/>
    </source>
</evidence>
<dbReference type="InterPro" id="IPR003660">
    <property type="entry name" value="HAMP_dom"/>
</dbReference>
<feature type="transmembrane region" description="Helical" evidence="14">
    <location>
        <begin position="168"/>
        <end position="190"/>
    </location>
</feature>
<keyword evidence="11 14" id="KW-1133">Transmembrane helix</keyword>
<keyword evidence="13 14" id="KW-0472">Membrane</keyword>
<dbReference type="EC" id="2.7.13.3" evidence="3"/>
<dbReference type="AlphaFoldDB" id="A0A9D2RVD7"/>
<dbReference type="Gene3D" id="1.10.287.130">
    <property type="match status" value="1"/>
</dbReference>
<dbReference type="InterPro" id="IPR005467">
    <property type="entry name" value="His_kinase_dom"/>
</dbReference>
<dbReference type="Pfam" id="PF02518">
    <property type="entry name" value="HATPase_c"/>
    <property type="match status" value="1"/>
</dbReference>
<dbReference type="Proteomes" id="UP000823842">
    <property type="component" value="Unassembled WGS sequence"/>
</dbReference>
<evidence type="ECO:0000256" key="3">
    <source>
        <dbReference type="ARBA" id="ARBA00012438"/>
    </source>
</evidence>
<dbReference type="EMBL" id="DWYZ01000096">
    <property type="protein sequence ID" value="HJB28138.1"/>
    <property type="molecule type" value="Genomic_DNA"/>
</dbReference>
<dbReference type="InterPro" id="IPR004358">
    <property type="entry name" value="Sig_transdc_His_kin-like_C"/>
</dbReference>
<evidence type="ECO:0000256" key="5">
    <source>
        <dbReference type="ARBA" id="ARBA00022553"/>
    </source>
</evidence>
<dbReference type="FunFam" id="3.30.565.10:FF:000006">
    <property type="entry name" value="Sensor histidine kinase WalK"/>
    <property type="match status" value="1"/>
</dbReference>
<dbReference type="GO" id="GO:0005886">
    <property type="term" value="C:plasma membrane"/>
    <property type="evidence" value="ECO:0007669"/>
    <property type="project" value="UniProtKB-SubCell"/>
</dbReference>
<evidence type="ECO:0000256" key="1">
    <source>
        <dbReference type="ARBA" id="ARBA00000085"/>
    </source>
</evidence>
<evidence type="ECO:0000256" key="12">
    <source>
        <dbReference type="ARBA" id="ARBA00023012"/>
    </source>
</evidence>
<accession>A0A9D2RVD7</accession>
<keyword evidence="10" id="KW-0067">ATP-binding</keyword>
<evidence type="ECO:0000259" key="16">
    <source>
        <dbReference type="PROSITE" id="PS50885"/>
    </source>
</evidence>